<evidence type="ECO:0000313" key="4">
    <source>
        <dbReference type="EMBL" id="MDR9896449.1"/>
    </source>
</evidence>
<dbReference type="Proteomes" id="UP000667802">
    <property type="component" value="Unassembled WGS sequence"/>
</dbReference>
<evidence type="ECO:0000259" key="3">
    <source>
        <dbReference type="PROSITE" id="PS50977"/>
    </source>
</evidence>
<feature type="DNA-binding region" description="H-T-H motif" evidence="2">
    <location>
        <begin position="31"/>
        <end position="50"/>
    </location>
</feature>
<evidence type="ECO:0000256" key="2">
    <source>
        <dbReference type="PROSITE-ProRule" id="PRU00335"/>
    </source>
</evidence>
<reference evidence="5" key="1">
    <citation type="journal article" date="2021" name="Science">
        <title>Hunting the eagle killer: A cyanobacterial neurotoxin causes vacuolar myelinopathy.</title>
        <authorList>
            <person name="Breinlinger S."/>
            <person name="Phillips T.J."/>
            <person name="Haram B.N."/>
            <person name="Mares J."/>
            <person name="Martinez Yerena J.A."/>
            <person name="Hrouzek P."/>
            <person name="Sobotka R."/>
            <person name="Henderson W.M."/>
            <person name="Schmieder P."/>
            <person name="Williams S.M."/>
            <person name="Lauderdale J.D."/>
            <person name="Wilde H.D."/>
            <person name="Gerrin W."/>
            <person name="Kust A."/>
            <person name="Washington J.W."/>
            <person name="Wagner C."/>
            <person name="Geier B."/>
            <person name="Liebeke M."/>
            <person name="Enke H."/>
            <person name="Niedermeyer T.H.J."/>
            <person name="Wilde S.B."/>
        </authorList>
    </citation>
    <scope>NUCLEOTIDE SEQUENCE [LARGE SCALE GENOMIC DNA]</scope>
    <source>
        <strain evidence="5">Thurmond2011</strain>
    </source>
</reference>
<sequence>MPKIVDHDQYRKQLLSKCFDLFAEKGYASITMRQVAEGLGVSTGTLYHYFPNKKALFEQLVEEITQKDLQFAMDVVEGTHSLSQRLEALGTYLLEKEDYFIKFMCILLDFCQHQERNEIQGSVVLRRVDELLRQTICELLGIQDPRLASFVVCLIDGIIIERLWGNEIVSFPEQFALLGKMLTAYLEKHEVTR</sequence>
<dbReference type="PRINTS" id="PR00455">
    <property type="entry name" value="HTHTETR"/>
</dbReference>
<accession>A0AAP5MB67</accession>
<dbReference type="AlphaFoldDB" id="A0AAP5MB67"/>
<dbReference type="PANTHER" id="PTHR43479:SF11">
    <property type="entry name" value="ACREF_ENVCD OPERON REPRESSOR-RELATED"/>
    <property type="match status" value="1"/>
</dbReference>
<feature type="domain" description="HTH tetR-type" evidence="3">
    <location>
        <begin position="8"/>
        <end position="68"/>
    </location>
</feature>
<dbReference type="RefSeq" id="WP_208340364.1">
    <property type="nucleotide sequence ID" value="NZ_CAWQFN010000651.1"/>
</dbReference>
<keyword evidence="5" id="KW-1185">Reference proteome</keyword>
<dbReference type="Gene3D" id="1.10.357.10">
    <property type="entry name" value="Tetracycline Repressor, domain 2"/>
    <property type="match status" value="1"/>
</dbReference>
<dbReference type="InterPro" id="IPR001647">
    <property type="entry name" value="HTH_TetR"/>
</dbReference>
<keyword evidence="1 2" id="KW-0238">DNA-binding</keyword>
<proteinExistence type="predicted"/>
<comment type="caution">
    <text evidence="4">The sequence shown here is derived from an EMBL/GenBank/DDBJ whole genome shotgun (WGS) entry which is preliminary data.</text>
</comment>
<dbReference type="InterPro" id="IPR009057">
    <property type="entry name" value="Homeodomain-like_sf"/>
</dbReference>
<dbReference type="PROSITE" id="PS50977">
    <property type="entry name" value="HTH_TETR_2"/>
    <property type="match status" value="1"/>
</dbReference>
<evidence type="ECO:0000256" key="1">
    <source>
        <dbReference type="ARBA" id="ARBA00023125"/>
    </source>
</evidence>
<gene>
    <name evidence="4" type="ORF">G7B40_018055</name>
</gene>
<organism evidence="4 5">
    <name type="scientific">Aetokthonos hydrillicola Thurmond2011</name>
    <dbReference type="NCBI Taxonomy" id="2712845"/>
    <lineage>
        <taxon>Bacteria</taxon>
        <taxon>Bacillati</taxon>
        <taxon>Cyanobacteriota</taxon>
        <taxon>Cyanophyceae</taxon>
        <taxon>Nostocales</taxon>
        <taxon>Hapalosiphonaceae</taxon>
        <taxon>Aetokthonos</taxon>
    </lineage>
</organism>
<dbReference type="Pfam" id="PF00440">
    <property type="entry name" value="TetR_N"/>
    <property type="match status" value="1"/>
</dbReference>
<dbReference type="EMBL" id="JAALHA020000008">
    <property type="protein sequence ID" value="MDR9896449.1"/>
    <property type="molecule type" value="Genomic_DNA"/>
</dbReference>
<dbReference type="PANTHER" id="PTHR43479">
    <property type="entry name" value="ACREF/ENVCD OPERON REPRESSOR-RELATED"/>
    <property type="match status" value="1"/>
</dbReference>
<dbReference type="InterPro" id="IPR023772">
    <property type="entry name" value="DNA-bd_HTH_TetR-type_CS"/>
</dbReference>
<dbReference type="SUPFAM" id="SSF46689">
    <property type="entry name" value="Homeodomain-like"/>
    <property type="match status" value="1"/>
</dbReference>
<name>A0AAP5MB67_9CYAN</name>
<dbReference type="GO" id="GO:0003677">
    <property type="term" value="F:DNA binding"/>
    <property type="evidence" value="ECO:0007669"/>
    <property type="project" value="UniProtKB-UniRule"/>
</dbReference>
<dbReference type="InterPro" id="IPR050624">
    <property type="entry name" value="HTH-type_Tx_Regulator"/>
</dbReference>
<evidence type="ECO:0000313" key="5">
    <source>
        <dbReference type="Proteomes" id="UP000667802"/>
    </source>
</evidence>
<dbReference type="PROSITE" id="PS01081">
    <property type="entry name" value="HTH_TETR_1"/>
    <property type="match status" value="1"/>
</dbReference>
<protein>
    <submittedName>
        <fullName evidence="4">TetR/AcrR family transcriptional regulator</fullName>
    </submittedName>
</protein>